<feature type="domain" description="F5/8 type C" evidence="1">
    <location>
        <begin position="348"/>
        <end position="499"/>
    </location>
</feature>
<protein>
    <recommendedName>
        <fullName evidence="1">F5/8 type C domain-containing protein</fullName>
    </recommendedName>
</protein>
<dbReference type="InterPro" id="IPR000421">
    <property type="entry name" value="FA58C"/>
</dbReference>
<dbReference type="PROSITE" id="PS01286">
    <property type="entry name" value="FA58C_2"/>
    <property type="match status" value="2"/>
</dbReference>
<dbReference type="Gene3D" id="2.60.120.260">
    <property type="entry name" value="Galactose-binding domain-like"/>
    <property type="match status" value="4"/>
</dbReference>
<dbReference type="PROSITE" id="PS01285">
    <property type="entry name" value="FA58C_1"/>
    <property type="match status" value="2"/>
</dbReference>
<evidence type="ECO:0000313" key="2">
    <source>
        <dbReference type="EMBL" id="KAJ7390438.1"/>
    </source>
</evidence>
<feature type="domain" description="F5/8 type C" evidence="1">
    <location>
        <begin position="27"/>
        <end position="178"/>
    </location>
</feature>
<feature type="domain" description="F5/8 type C" evidence="1">
    <location>
        <begin position="510"/>
        <end position="625"/>
    </location>
</feature>
<feature type="domain" description="F5/8 type C" evidence="1">
    <location>
        <begin position="189"/>
        <end position="336"/>
    </location>
</feature>
<comment type="caution">
    <text evidence="2">The sequence shown here is derived from an EMBL/GenBank/DDBJ whole genome shotgun (WGS) entry which is preliminary data.</text>
</comment>
<dbReference type="FunFam" id="2.60.120.260:FF:000016">
    <property type="entry name" value="Contactin-associated protein-like 4 isoform 1"/>
    <property type="match status" value="3"/>
</dbReference>
<dbReference type="PROSITE" id="PS50022">
    <property type="entry name" value="FA58C_3"/>
    <property type="match status" value="4"/>
</dbReference>
<evidence type="ECO:0000313" key="3">
    <source>
        <dbReference type="Proteomes" id="UP001163046"/>
    </source>
</evidence>
<accession>A0A9W9ZYY5</accession>
<gene>
    <name evidence="2" type="ORF">OS493_025138</name>
</gene>
<reference evidence="2" key="1">
    <citation type="submission" date="2023-01" db="EMBL/GenBank/DDBJ databases">
        <title>Genome assembly of the deep-sea coral Lophelia pertusa.</title>
        <authorList>
            <person name="Herrera S."/>
            <person name="Cordes E."/>
        </authorList>
    </citation>
    <scope>NUCLEOTIDE SEQUENCE</scope>
    <source>
        <strain evidence="2">USNM1676648</strain>
        <tissue evidence="2">Polyp</tissue>
    </source>
</reference>
<dbReference type="InterPro" id="IPR008979">
    <property type="entry name" value="Galactose-bd-like_sf"/>
</dbReference>
<proteinExistence type="predicted"/>
<keyword evidence="3" id="KW-1185">Reference proteome</keyword>
<dbReference type="SMART" id="SM00231">
    <property type="entry name" value="FA58C"/>
    <property type="match status" value="4"/>
</dbReference>
<organism evidence="2 3">
    <name type="scientific">Desmophyllum pertusum</name>
    <dbReference type="NCBI Taxonomy" id="174260"/>
    <lineage>
        <taxon>Eukaryota</taxon>
        <taxon>Metazoa</taxon>
        <taxon>Cnidaria</taxon>
        <taxon>Anthozoa</taxon>
        <taxon>Hexacorallia</taxon>
        <taxon>Scleractinia</taxon>
        <taxon>Caryophylliina</taxon>
        <taxon>Caryophylliidae</taxon>
        <taxon>Desmophyllum</taxon>
    </lineage>
</organism>
<dbReference type="AlphaFoldDB" id="A0A9W9ZYY5"/>
<dbReference type="SUPFAM" id="SSF49785">
    <property type="entry name" value="Galactose-binding domain-like"/>
    <property type="match status" value="4"/>
</dbReference>
<sequence>MLSRKLLSSLTDVIHWPGFSPPVTKKCAKILGMQNDQIPDSALSASTSYNVNSMGPANGRLHFQSKSGQYGAWAVSKNDEFQWFQVDFGDFTKVSGLATQGRQDGAWWVKSYSLSYSYDGVFFEDYKEDNVTKVFAGNTDRYSIVSHELKNPIITKFLRINPITWQSHISLRAEFYGCREGFENPKIVCVTPLGLENGQIPSNAMVSSSQHNQYYGPERARLREVTEGSYIGGWSPKASNLGEWIQFDLGKDTKVTRIATQGRDNAGWWTTSFSLSFRVNGGMYEPYNNGQVFPGNRDQNTVVGNIINPPIIARFIRIHPKTWNGFVALRAELYGCRDGFTTPKPPTCVAPLGMQNNQIPDSALRASTSYNVNSMGPRNGRLHFQAKSGQYGAWAVSANNEFQYFEVNFGDWTQVTKVATQGRQDGAWWVKSYSLAYSYDGVFFEDYKEDDQVKVFVGNSDQYSVVTHTLKNPIIARYIRIKPKTWNGYISLRVEVYGCRQGFTPPEIKCRDPLGIESGKIPSASIIASSQYNQYYGPERGRLRTEPEGSYGGGWAAKYNDVKQFIQFDFGKVVKVTSVATQGRSDADWMVTSYTLAYSLDAGSFTPYGDGDGQARKILHPFFHR</sequence>
<name>A0A9W9ZYY5_9CNID</name>
<dbReference type="OrthoDB" id="10046852at2759"/>
<evidence type="ECO:0000259" key="1">
    <source>
        <dbReference type="PROSITE" id="PS50022"/>
    </source>
</evidence>
<dbReference type="CDD" id="cd00057">
    <property type="entry name" value="FA58C"/>
    <property type="match status" value="3"/>
</dbReference>
<dbReference type="Proteomes" id="UP001163046">
    <property type="component" value="Unassembled WGS sequence"/>
</dbReference>
<dbReference type="PANTHER" id="PTHR24543:SF325">
    <property type="entry name" value="F5_8 TYPE C DOMAIN-CONTAINING PROTEIN"/>
    <property type="match status" value="1"/>
</dbReference>
<dbReference type="PANTHER" id="PTHR24543">
    <property type="entry name" value="MULTICOPPER OXIDASE-RELATED"/>
    <property type="match status" value="1"/>
</dbReference>
<dbReference type="Pfam" id="PF00754">
    <property type="entry name" value="F5_F8_type_C"/>
    <property type="match status" value="4"/>
</dbReference>
<dbReference type="EMBL" id="MU825416">
    <property type="protein sequence ID" value="KAJ7390438.1"/>
    <property type="molecule type" value="Genomic_DNA"/>
</dbReference>